<dbReference type="EMBL" id="RSCD01000002">
    <property type="protein sequence ID" value="RSH94878.1"/>
    <property type="molecule type" value="Genomic_DNA"/>
</dbReference>
<dbReference type="InterPro" id="IPR043129">
    <property type="entry name" value="ATPase_NBD"/>
</dbReference>
<accession>A0A427YUR2</accession>
<feature type="compositionally biased region" description="Low complexity" evidence="1">
    <location>
        <begin position="259"/>
        <end position="276"/>
    </location>
</feature>
<dbReference type="AlphaFoldDB" id="A0A427YUR2"/>
<feature type="domain" description="Gcp-like" evidence="2">
    <location>
        <begin position="51"/>
        <end position="120"/>
    </location>
</feature>
<evidence type="ECO:0000313" key="3">
    <source>
        <dbReference type="EMBL" id="RSH94878.1"/>
    </source>
</evidence>
<sequence length="592" mass="63036">MPIPSGSIASVASAGTQGSTSLRKPQPRPDLTVLALESSADDSCAAIVTSSREILANVPHAIRLALSHSRLSLADIDAIAYTRGPGMYGCLTVCAASAKAMAAATGKPLIGVHHMLVLASGVGRFRILVDKLDNAVGDAFDKIARVLHLPASPTSGPGAVLESYASLPPLAPYDAAPLPALPIPLLASSKPGPGGVPEVRELAFSFAGLVTATERAIRGEVDRLGGIGVKRSETRVRDGSNGHDGGRGLHGRGGERESVPTTVTVKPSVSAVSVSRSDARTRPAVPVTDPRDDRQVPAPGSVLEPIPEPIQREVSRRFQEAAVGHLVLQLRRALRRLNSGGSALAPGGTSGWDPREGLEEGRSKESEREDEGLEKEERSERSERSERESRGIRIKGLVVSGGVACNHYLRERLRSMLDEETHGVPLYYPPVELCTDNAAMIAWTAILRIQAAQRAQLDSDSDLPRNQNQNQNQSQSQSQSQSRPQHDAPPTRIRWGNNGLDLGLDKENGSGDANANENSYGNEIAGLGKGEGELQRQSEEHREEAHTVVGILSEPFELPIRARWSLEELYDDVDVGVDVDDGHGRGAVSADS</sequence>
<protein>
    <recommendedName>
        <fullName evidence="2">Gcp-like domain-containing protein</fullName>
    </recommendedName>
</protein>
<dbReference type="Gene3D" id="3.30.420.40">
    <property type="match status" value="4"/>
</dbReference>
<evidence type="ECO:0000313" key="4">
    <source>
        <dbReference type="Proteomes" id="UP000279259"/>
    </source>
</evidence>
<evidence type="ECO:0000259" key="2">
    <source>
        <dbReference type="Pfam" id="PF00814"/>
    </source>
</evidence>
<feature type="region of interest" description="Disordered" evidence="1">
    <location>
        <begin position="340"/>
        <end position="390"/>
    </location>
</feature>
<comment type="caution">
    <text evidence="3">The sequence shown here is derived from an EMBL/GenBank/DDBJ whole genome shotgun (WGS) entry which is preliminary data.</text>
</comment>
<feature type="compositionally biased region" description="Basic and acidic residues" evidence="1">
    <location>
        <begin position="375"/>
        <end position="390"/>
    </location>
</feature>
<reference evidence="3 4" key="1">
    <citation type="submission" date="2018-11" db="EMBL/GenBank/DDBJ databases">
        <title>Genome sequence of Saitozyma podzolica DSM 27192.</title>
        <authorList>
            <person name="Aliyu H."/>
            <person name="Gorte O."/>
            <person name="Ochsenreither K."/>
        </authorList>
    </citation>
    <scope>NUCLEOTIDE SEQUENCE [LARGE SCALE GENOMIC DNA]</scope>
    <source>
        <strain evidence="3 4">DSM 27192</strain>
    </source>
</reference>
<dbReference type="InterPro" id="IPR000905">
    <property type="entry name" value="Gcp-like_dom"/>
</dbReference>
<dbReference type="Proteomes" id="UP000279259">
    <property type="component" value="Unassembled WGS sequence"/>
</dbReference>
<feature type="compositionally biased region" description="Low complexity" evidence="1">
    <location>
        <begin position="466"/>
        <end position="482"/>
    </location>
</feature>
<dbReference type="OrthoDB" id="10259622at2759"/>
<feature type="region of interest" description="Disordered" evidence="1">
    <location>
        <begin position="232"/>
        <end position="308"/>
    </location>
</feature>
<feature type="compositionally biased region" description="Polar residues" evidence="1">
    <location>
        <begin position="7"/>
        <end position="23"/>
    </location>
</feature>
<feature type="region of interest" description="Disordered" evidence="1">
    <location>
        <begin position="457"/>
        <end position="538"/>
    </location>
</feature>
<feature type="compositionally biased region" description="Basic and acidic residues" evidence="1">
    <location>
        <begin position="232"/>
        <end position="258"/>
    </location>
</feature>
<proteinExistence type="predicted"/>
<keyword evidence="4" id="KW-1185">Reference proteome</keyword>
<feature type="compositionally biased region" description="Polar residues" evidence="1">
    <location>
        <begin position="511"/>
        <end position="521"/>
    </location>
</feature>
<evidence type="ECO:0000256" key="1">
    <source>
        <dbReference type="SAM" id="MobiDB-lite"/>
    </source>
</evidence>
<organism evidence="3 4">
    <name type="scientific">Saitozyma podzolica</name>
    <dbReference type="NCBI Taxonomy" id="1890683"/>
    <lineage>
        <taxon>Eukaryota</taxon>
        <taxon>Fungi</taxon>
        <taxon>Dikarya</taxon>
        <taxon>Basidiomycota</taxon>
        <taxon>Agaricomycotina</taxon>
        <taxon>Tremellomycetes</taxon>
        <taxon>Tremellales</taxon>
        <taxon>Trimorphomycetaceae</taxon>
        <taxon>Saitozyma</taxon>
    </lineage>
</organism>
<dbReference type="Pfam" id="PF00814">
    <property type="entry name" value="TsaD"/>
    <property type="match status" value="2"/>
</dbReference>
<dbReference type="GO" id="GO:0005739">
    <property type="term" value="C:mitochondrion"/>
    <property type="evidence" value="ECO:0007669"/>
    <property type="project" value="TreeGrafter"/>
</dbReference>
<feature type="region of interest" description="Disordered" evidence="1">
    <location>
        <begin position="1"/>
        <end position="28"/>
    </location>
</feature>
<dbReference type="STRING" id="1890683.A0A427YUR2"/>
<dbReference type="GO" id="GO:0072670">
    <property type="term" value="P:mitochondrial tRNA threonylcarbamoyladenosine modification"/>
    <property type="evidence" value="ECO:0007669"/>
    <property type="project" value="TreeGrafter"/>
</dbReference>
<feature type="domain" description="Gcp-like" evidence="2">
    <location>
        <begin position="381"/>
        <end position="443"/>
    </location>
</feature>
<name>A0A427YUR2_9TREE</name>
<feature type="compositionally biased region" description="Basic and acidic residues" evidence="1">
    <location>
        <begin position="353"/>
        <end position="367"/>
    </location>
</feature>
<gene>
    <name evidence="3" type="ORF">EHS25_004684</name>
</gene>
<dbReference type="PANTHER" id="PTHR11735:SF6">
    <property type="entry name" value="TRNA N6-ADENOSINE THREONYLCARBAMOYLTRANSFERASE, MITOCHONDRIAL"/>
    <property type="match status" value="1"/>
</dbReference>
<dbReference type="SUPFAM" id="SSF53067">
    <property type="entry name" value="Actin-like ATPase domain"/>
    <property type="match status" value="2"/>
</dbReference>
<dbReference type="PANTHER" id="PTHR11735">
    <property type="entry name" value="TRNA N6-ADENOSINE THREONYLCARBAMOYLTRANSFERASE"/>
    <property type="match status" value="1"/>
</dbReference>